<dbReference type="STRING" id="1123034.GCA_000685805_02162"/>
<dbReference type="EMBL" id="UGVC01000001">
    <property type="protein sequence ID" value="SUD91828.1"/>
    <property type="molecule type" value="Genomic_DNA"/>
</dbReference>
<reference evidence="1 2" key="1">
    <citation type="submission" date="2018-06" db="EMBL/GenBank/DDBJ databases">
        <authorList>
            <consortium name="Pathogen Informatics"/>
            <person name="Doyle S."/>
        </authorList>
    </citation>
    <scope>NUCLEOTIDE SEQUENCE [LARGE SCALE GENOMIC DNA]</scope>
    <source>
        <strain evidence="1 2">NCTC10526</strain>
    </source>
</reference>
<accession>A0A379LMN6</accession>
<gene>
    <name evidence="1" type="ORF">NCTC10526_02200</name>
</gene>
<dbReference type="Proteomes" id="UP000254123">
    <property type="component" value="Unassembled WGS sequence"/>
</dbReference>
<evidence type="ECO:0000313" key="2">
    <source>
        <dbReference type="Proteomes" id="UP000254123"/>
    </source>
</evidence>
<name>A0A379LMN6_9GAMM</name>
<dbReference type="AlphaFoldDB" id="A0A379LMN6"/>
<dbReference type="RefSeq" id="WP_028859617.1">
    <property type="nucleotide sequence ID" value="NZ_CAJHAQ010000001.1"/>
</dbReference>
<proteinExistence type="predicted"/>
<organism evidence="1 2">
    <name type="scientific">Psychrobacter phenylpyruvicus</name>
    <dbReference type="NCBI Taxonomy" id="29432"/>
    <lineage>
        <taxon>Bacteria</taxon>
        <taxon>Pseudomonadati</taxon>
        <taxon>Pseudomonadota</taxon>
        <taxon>Gammaproteobacteria</taxon>
        <taxon>Moraxellales</taxon>
        <taxon>Moraxellaceae</taxon>
        <taxon>Psychrobacter</taxon>
    </lineage>
</organism>
<protein>
    <submittedName>
        <fullName evidence="1">Uncharacterized protein</fullName>
    </submittedName>
</protein>
<keyword evidence="2" id="KW-1185">Reference proteome</keyword>
<evidence type="ECO:0000313" key="1">
    <source>
        <dbReference type="EMBL" id="SUD91828.1"/>
    </source>
</evidence>
<sequence length="748" mass="86736">MILNDMVNTLIPPTEDEYTDDLKGFFLTIASIAPSDFTGISVRFGVEVRQPTILTKDTLKNIFESYSGNLTKTENLTRTFLASTHQLQTLDIKNPSQEWLWIAKLCHLLIYFVEHDLPQRIKETTTEARKWINPSSHNHIIWQYCYKELQSDTLEKTYYNFESYRQQLEKQNDPNLISFLKIYRTIDFAFNKRNKITRNITGRKKRSISKLNEPKTEYEYIDNIDEDTDELVSTTIYEETDDHNDVNRERLDNPVPDFTYIKQSTVTNTEKYSANLIYRRTQSKFAHANKNERFISSNIRLLPISVIQNICTKLWQWFEDNGPDSKRETKRAIVYLLLSLYTGHSVSQLAQDINENSKSIIGISARKSNFDFIIHLDITPLRIKTPGVQLVIANRVTQFQLPIPIALGTFLTYKGYPDNHLINEIIAKLKKELELPLLSLGRIEKSLYTILTQEVTTTQIASIITTRNTKKRADLWYCSHPIEEVKQAYAKAIDILTKRCHNRQLAFNYLDEVKLTKDSIGSQNSPDYPIVSLFIEHLRKKVITTTDFIKKFNAYNLWLWHISLLLTSVRAVEGAPGFINQFNLTAGLAWISDKEERATSNSQRLIPICSFLASAIESFMSYLEQFATSYKYLEPQLRNDVLKILNSERPLLNYIDSHNEFHSLRPGIVAKELSDNLRFKVDWTRHVGQRFLHEQGVDESLVLAIFGHEMMGQEAWRKQSSLSIGDIIAVKDIYQKLADELQLEQVAL</sequence>